<dbReference type="Proteomes" id="UP000821865">
    <property type="component" value="Chromosome 2"/>
</dbReference>
<sequence length="383" mass="43644">MERQRKLAALKLLLILKRRRAFSRKYWVRPTWTKRSDESEFFTAMKLMKNGDESLFCMFYRMSPETFDMLHSLVREDLTKEQCPSRAPISSGERLALTLRFLSSGMLMRDAAMAFRVGIETARNVIHETCSVLWKVLVPLYMKTPTEEEWREIATGFSNRWQFPNCLGAVDGKHVQMKCPRNAGSMYFNNKGTHSIVLMAVVDSQYLFRLVDVGAPGRFSDGGIFKDSLIGKRIQEGKLNLPRAATLPRRCVENAFGILVSRWWIYERQINMEPKNADIIVKATCVLHNFLSSNAASTYCPPGYADFQDMFGTVSSGTWRQGPESTAVFGLEKSKAHNCTRVANAVRQEFLNYFNDEGQVPWQWKLPGVAAQRDDANKQATSG</sequence>
<reference evidence="1" key="1">
    <citation type="submission" date="2020-05" db="EMBL/GenBank/DDBJ databases">
        <title>Large-scale comparative analyses of tick genomes elucidate their genetic diversity and vector capacities.</title>
        <authorList>
            <person name="Jia N."/>
            <person name="Wang J."/>
            <person name="Shi W."/>
            <person name="Du L."/>
            <person name="Sun Y."/>
            <person name="Zhan W."/>
            <person name="Jiang J."/>
            <person name="Wang Q."/>
            <person name="Zhang B."/>
            <person name="Ji P."/>
            <person name="Sakyi L.B."/>
            <person name="Cui X."/>
            <person name="Yuan T."/>
            <person name="Jiang B."/>
            <person name="Yang W."/>
            <person name="Lam T.T.-Y."/>
            <person name="Chang Q."/>
            <person name="Ding S."/>
            <person name="Wang X."/>
            <person name="Zhu J."/>
            <person name="Ruan X."/>
            <person name="Zhao L."/>
            <person name="Wei J."/>
            <person name="Que T."/>
            <person name="Du C."/>
            <person name="Cheng J."/>
            <person name="Dai P."/>
            <person name="Han X."/>
            <person name="Huang E."/>
            <person name="Gao Y."/>
            <person name="Liu J."/>
            <person name="Shao H."/>
            <person name="Ye R."/>
            <person name="Li L."/>
            <person name="Wei W."/>
            <person name="Wang X."/>
            <person name="Wang C."/>
            <person name="Yang T."/>
            <person name="Huo Q."/>
            <person name="Li W."/>
            <person name="Guo W."/>
            <person name="Chen H."/>
            <person name="Zhou L."/>
            <person name="Ni X."/>
            <person name="Tian J."/>
            <person name="Zhou Y."/>
            <person name="Sheng Y."/>
            <person name="Liu T."/>
            <person name="Pan Y."/>
            <person name="Xia L."/>
            <person name="Li J."/>
            <person name="Zhao F."/>
            <person name="Cao W."/>
        </authorList>
    </citation>
    <scope>NUCLEOTIDE SEQUENCE</scope>
    <source>
        <strain evidence="1">Dsil-2018</strain>
    </source>
</reference>
<comment type="caution">
    <text evidence="1">The sequence shown here is derived from an EMBL/GenBank/DDBJ whole genome shotgun (WGS) entry which is preliminary data.</text>
</comment>
<organism evidence="1 2">
    <name type="scientific">Dermacentor silvarum</name>
    <name type="common">Tick</name>
    <dbReference type="NCBI Taxonomy" id="543639"/>
    <lineage>
        <taxon>Eukaryota</taxon>
        <taxon>Metazoa</taxon>
        <taxon>Ecdysozoa</taxon>
        <taxon>Arthropoda</taxon>
        <taxon>Chelicerata</taxon>
        <taxon>Arachnida</taxon>
        <taxon>Acari</taxon>
        <taxon>Parasitiformes</taxon>
        <taxon>Ixodida</taxon>
        <taxon>Ixodoidea</taxon>
        <taxon>Ixodidae</taxon>
        <taxon>Rhipicephalinae</taxon>
        <taxon>Dermacentor</taxon>
    </lineage>
</organism>
<protein>
    <submittedName>
        <fullName evidence="1">Uncharacterized protein</fullName>
    </submittedName>
</protein>
<name>A0ACB8DAZ1_DERSI</name>
<accession>A0ACB8DAZ1</accession>
<proteinExistence type="predicted"/>
<dbReference type="EMBL" id="CM023471">
    <property type="protein sequence ID" value="KAH7965163.1"/>
    <property type="molecule type" value="Genomic_DNA"/>
</dbReference>
<gene>
    <name evidence="1" type="ORF">HPB49_004552</name>
</gene>
<evidence type="ECO:0000313" key="2">
    <source>
        <dbReference type="Proteomes" id="UP000821865"/>
    </source>
</evidence>
<keyword evidence="2" id="KW-1185">Reference proteome</keyword>
<evidence type="ECO:0000313" key="1">
    <source>
        <dbReference type="EMBL" id="KAH7965163.1"/>
    </source>
</evidence>